<protein>
    <recommendedName>
        <fullName evidence="3">Phage gp6-like head-tail connector protein</fullName>
    </recommendedName>
</protein>
<dbReference type="AlphaFoldDB" id="A0A5P8M3F4"/>
<dbReference type="KEGG" id="lhb:D1010_05885"/>
<dbReference type="EMBL" id="CP045143">
    <property type="protein sequence ID" value="QFR23009.1"/>
    <property type="molecule type" value="Genomic_DNA"/>
</dbReference>
<name>A0A5P8M3F4_9LACO</name>
<accession>A0A5P8M3F4</accession>
<evidence type="ECO:0008006" key="3">
    <source>
        <dbReference type="Google" id="ProtNLM"/>
    </source>
</evidence>
<gene>
    <name evidence="1" type="ORF">D1010_05885</name>
</gene>
<reference evidence="1 2" key="1">
    <citation type="submission" date="2019-10" db="EMBL/GenBank/DDBJ databases">
        <title>The completed genome of Lactobacillus harbinensis M1.</title>
        <authorList>
            <person name="Zheng Y."/>
        </authorList>
    </citation>
    <scope>NUCLEOTIDE SEQUENCE [LARGE SCALE GENOMIC DNA]</scope>
    <source>
        <strain evidence="1 2">M1</strain>
    </source>
</reference>
<dbReference type="Proteomes" id="UP000326779">
    <property type="component" value="Chromosome"/>
</dbReference>
<proteinExistence type="predicted"/>
<organism evidence="1 2">
    <name type="scientific">Schleiferilactobacillus harbinensis</name>
    <dbReference type="NCBI Taxonomy" id="304207"/>
    <lineage>
        <taxon>Bacteria</taxon>
        <taxon>Bacillati</taxon>
        <taxon>Bacillota</taxon>
        <taxon>Bacilli</taxon>
        <taxon>Lactobacillales</taxon>
        <taxon>Lactobacillaceae</taxon>
        <taxon>Schleiferilactobacillus</taxon>
    </lineage>
</organism>
<evidence type="ECO:0000313" key="1">
    <source>
        <dbReference type="EMBL" id="QFR23009.1"/>
    </source>
</evidence>
<evidence type="ECO:0000313" key="2">
    <source>
        <dbReference type="Proteomes" id="UP000326779"/>
    </source>
</evidence>
<dbReference type="RefSeq" id="WP_152260467.1">
    <property type="nucleotide sequence ID" value="NZ_CP045143.1"/>
</dbReference>
<sequence length="133" mass="14837">MDTPKFFRKVEVLARAKIFYPKPDDQDSAQYNAVMDLILDKVINDVCNYTHIPITELPPELDLVLIGMMGTVINERTLLAPIGTNGKEMASVSEGDTSITFRDPSAVISTLASVDTVNNNYRAQLNSFRRVIM</sequence>